<name>A0A0M3IL52_ASCLU</name>
<reference evidence="2" key="1">
    <citation type="submission" date="2017-02" db="UniProtKB">
        <authorList>
            <consortium name="WormBaseParasite"/>
        </authorList>
    </citation>
    <scope>IDENTIFICATION</scope>
</reference>
<keyword evidence="1" id="KW-1185">Reference proteome</keyword>
<dbReference type="Proteomes" id="UP000036681">
    <property type="component" value="Unplaced"/>
</dbReference>
<evidence type="ECO:0000313" key="1">
    <source>
        <dbReference type="Proteomes" id="UP000036681"/>
    </source>
</evidence>
<protein>
    <submittedName>
        <fullName evidence="2">ShKT domain-containing protein</fullName>
    </submittedName>
</protein>
<dbReference type="AlphaFoldDB" id="A0A0M3IL52"/>
<evidence type="ECO:0000313" key="2">
    <source>
        <dbReference type="WBParaSite" id="ALUE_0001948001-mRNA-1"/>
    </source>
</evidence>
<sequence>MCGPASGRDGANTGCHACNGYLNLFHCRKVCGRCTYIHASVFSNKIQFKQK</sequence>
<dbReference type="WBParaSite" id="ALUE_0001948001-mRNA-1">
    <property type="protein sequence ID" value="ALUE_0001948001-mRNA-1"/>
    <property type="gene ID" value="ALUE_0001948001"/>
</dbReference>
<organism evidence="1 2">
    <name type="scientific">Ascaris lumbricoides</name>
    <name type="common">Giant roundworm</name>
    <dbReference type="NCBI Taxonomy" id="6252"/>
    <lineage>
        <taxon>Eukaryota</taxon>
        <taxon>Metazoa</taxon>
        <taxon>Ecdysozoa</taxon>
        <taxon>Nematoda</taxon>
        <taxon>Chromadorea</taxon>
        <taxon>Rhabditida</taxon>
        <taxon>Spirurina</taxon>
        <taxon>Ascaridomorpha</taxon>
        <taxon>Ascaridoidea</taxon>
        <taxon>Ascarididae</taxon>
        <taxon>Ascaris</taxon>
    </lineage>
</organism>
<accession>A0A0M3IL52</accession>
<proteinExistence type="predicted"/>